<reference evidence="1 6" key="2">
    <citation type="submission" date="2016-03" db="EMBL/GenBank/DDBJ databases">
        <title>Spore heat resistance.</title>
        <authorList>
            <person name="Boekhorst J."/>
            <person name="Berendsen E.M."/>
            <person name="Wells-Bennik M.H."/>
            <person name="Kuipers O.P."/>
        </authorList>
    </citation>
    <scope>NUCLEOTIDE SEQUENCE [LARGE SCALE GENOMIC DNA]</scope>
    <source>
        <strain evidence="1 6">GS8</strain>
    </source>
</reference>
<evidence type="ECO:0000313" key="3">
    <source>
        <dbReference type="EMBL" id="KYD33679.1"/>
    </source>
</evidence>
<reference evidence="4 5" key="1">
    <citation type="submission" date="2016-01" db="EMBL/GenBank/DDBJ databases">
        <title>Draft Genome Sequences of Seven Thermophilic Sporeformers Isolated from Foods.</title>
        <authorList>
            <person name="Berendsen E.M."/>
            <person name="Wells-Bennik M.H."/>
            <person name="Krawcyk A.O."/>
            <person name="De Jong A."/>
            <person name="Holsappel S."/>
            <person name="Eijlander R.T."/>
            <person name="Kuipers O.P."/>
        </authorList>
    </citation>
    <scope>NUCLEOTIDE SEQUENCE [LARGE SCALE GENOMIC DNA]</scope>
    <source>
        <strain evidence="2 4">B4109</strain>
        <strain evidence="3 5">B4114</strain>
    </source>
</reference>
<name>A0A150NAE7_GEOSE</name>
<evidence type="ECO:0000313" key="4">
    <source>
        <dbReference type="Proteomes" id="UP000075424"/>
    </source>
</evidence>
<evidence type="ECO:0000313" key="1">
    <source>
        <dbReference type="EMBL" id="KAF6510074.1"/>
    </source>
</evidence>
<dbReference type="EMBL" id="LQYY01000090">
    <property type="protein sequence ID" value="KYD33679.1"/>
    <property type="molecule type" value="Genomic_DNA"/>
</dbReference>
<accession>A0A150NAE7</accession>
<dbReference type="PATRIC" id="fig|1422.17.peg.457"/>
<dbReference type="Proteomes" id="UP000773850">
    <property type="component" value="Unassembled WGS sequence"/>
</dbReference>
<proteinExistence type="predicted"/>
<comment type="caution">
    <text evidence="3">The sequence shown here is derived from an EMBL/GenBank/DDBJ whole genome shotgun (WGS) entry which is preliminary data.</text>
</comment>
<organism evidence="3 5">
    <name type="scientific">Geobacillus stearothermophilus</name>
    <name type="common">Bacillus stearothermophilus</name>
    <dbReference type="NCBI Taxonomy" id="1422"/>
    <lineage>
        <taxon>Bacteria</taxon>
        <taxon>Bacillati</taxon>
        <taxon>Bacillota</taxon>
        <taxon>Bacilli</taxon>
        <taxon>Bacillales</taxon>
        <taxon>Anoxybacillaceae</taxon>
        <taxon>Geobacillus</taxon>
    </lineage>
</organism>
<dbReference type="EMBL" id="LQYV01000132">
    <property type="protein sequence ID" value="KYD21775.1"/>
    <property type="molecule type" value="Genomic_DNA"/>
</dbReference>
<evidence type="ECO:0000313" key="5">
    <source>
        <dbReference type="Proteomes" id="UP000075517"/>
    </source>
</evidence>
<dbReference type="Proteomes" id="UP000075424">
    <property type="component" value="Unassembled WGS sequence"/>
</dbReference>
<dbReference type="EMBL" id="LUCS01000028">
    <property type="protein sequence ID" value="KAF6510074.1"/>
    <property type="molecule type" value="Genomic_DNA"/>
</dbReference>
<evidence type="ECO:0000313" key="6">
    <source>
        <dbReference type="Proteomes" id="UP000773850"/>
    </source>
</evidence>
<protein>
    <submittedName>
        <fullName evidence="3">Uncharacterized protein</fullName>
    </submittedName>
</protein>
<dbReference type="Proteomes" id="UP000075517">
    <property type="component" value="Unassembled WGS sequence"/>
</dbReference>
<evidence type="ECO:0000313" key="2">
    <source>
        <dbReference type="EMBL" id="KYD21775.1"/>
    </source>
</evidence>
<gene>
    <name evidence="2" type="ORF">B4109_2100</name>
    <name evidence="3" type="ORF">B4114_2225</name>
    <name evidence="1" type="ORF">GS8_2231</name>
</gene>
<dbReference type="AlphaFoldDB" id="A0A150NAE7"/>
<sequence length="39" mass="4350">MASGLFLCFPGCLKVFVSTVVKEGKEASGGRFFTRFRLY</sequence>
<keyword evidence="6" id="KW-1185">Reference proteome</keyword>